<dbReference type="OrthoDB" id="2668416at2759"/>
<protein>
    <submittedName>
        <fullName evidence="3">Unnamed protein product</fullName>
    </submittedName>
</protein>
<evidence type="ECO:0000256" key="1">
    <source>
        <dbReference type="SAM" id="MobiDB-lite"/>
    </source>
</evidence>
<feature type="compositionally biased region" description="Polar residues" evidence="1">
    <location>
        <begin position="7"/>
        <end position="16"/>
    </location>
</feature>
<keyword evidence="4" id="KW-1185">Reference proteome</keyword>
<dbReference type="Pfam" id="PF22936">
    <property type="entry name" value="Pol_BBD"/>
    <property type="match status" value="1"/>
</dbReference>
<reference evidence="3" key="1">
    <citation type="submission" date="2023-04" db="EMBL/GenBank/DDBJ databases">
        <title>Phytophthora fragariaefolia NBRC 109709.</title>
        <authorList>
            <person name="Ichikawa N."/>
            <person name="Sato H."/>
            <person name="Tonouchi N."/>
        </authorList>
    </citation>
    <scope>NUCLEOTIDE SEQUENCE</scope>
    <source>
        <strain evidence="3">NBRC 109709</strain>
    </source>
</reference>
<sequence>MPHDWTQRTAGESSQHVAPDRGATANGTTLTATQKEDTLLPLMNGGACTLENVLFVPGLQQNLVSLSKASGAGLSATFDLDRCVITDGDLQLVSVRRDNGLYTITSSQSGLGAGANVASSDLVLRLWHARMGHLNAHDLKKALRANGVKSVGSELPPCDTWAAEKLAARPFPVKKPRALKKDQAMISIDYVGPMETTSHDGFTGMVIIMVEPLHLAALFPVKDKSSARGVILGYDKAGGYRVWIPSGHGGNGSMVTSLTAVFLETDMSKNQMVPLETDMPMLIPNGHQEAVDTSAPTSMEVDDQAIKTQRNDPREERRVVRRSSRVSKKSVRRLEYEGSHNAAESALVTETGDPLTLQEAIKRSDAEQWRQAINDELSSLRRNGTYEKVFAPGHISSTKTMWTFKRKTHADRAPDKISLILSPPLGGEDEWGSWRLSMEEEVVVATCSAVAQIAGLLVKDSEDTSPGPNKHIHTVTRLHFGLLLQSAAYACWFEDNIRCTKSTFLRIGVFLRNHGDSFAAATTKEHSFAKKIAASLSYLGSAGGYREAGAAMGMSRSYHKDWEAIEAGFVVQHDYPGVVGAVDGTLTEVERLDDFDGFYCRNTFGIWKGRFRILQIPMSQATPHDAADFIVATMVLYNLMRFRDSTRISLFDDDEDIHEFDMDDYMMVTSAILEFLNGMQFRI</sequence>
<dbReference type="InterPro" id="IPR054722">
    <property type="entry name" value="PolX-like_BBD"/>
</dbReference>
<comment type="caution">
    <text evidence="3">The sequence shown here is derived from an EMBL/GenBank/DDBJ whole genome shotgun (WGS) entry which is preliminary data.</text>
</comment>
<feature type="compositionally biased region" description="Basic and acidic residues" evidence="1">
    <location>
        <begin position="309"/>
        <end position="318"/>
    </location>
</feature>
<evidence type="ECO:0000259" key="2">
    <source>
        <dbReference type="Pfam" id="PF22936"/>
    </source>
</evidence>
<feature type="compositionally biased region" description="Basic residues" evidence="1">
    <location>
        <begin position="319"/>
        <end position="331"/>
    </location>
</feature>
<dbReference type="Proteomes" id="UP001165121">
    <property type="component" value="Unassembled WGS sequence"/>
</dbReference>
<name>A0A9W6XPB9_9STRA</name>
<evidence type="ECO:0000313" key="4">
    <source>
        <dbReference type="Proteomes" id="UP001165121"/>
    </source>
</evidence>
<organism evidence="3 4">
    <name type="scientific">Phytophthora fragariaefolia</name>
    <dbReference type="NCBI Taxonomy" id="1490495"/>
    <lineage>
        <taxon>Eukaryota</taxon>
        <taxon>Sar</taxon>
        <taxon>Stramenopiles</taxon>
        <taxon>Oomycota</taxon>
        <taxon>Peronosporomycetes</taxon>
        <taxon>Peronosporales</taxon>
        <taxon>Peronosporaceae</taxon>
        <taxon>Phytophthora</taxon>
    </lineage>
</organism>
<feature type="region of interest" description="Disordered" evidence="1">
    <location>
        <begin position="1"/>
        <end position="28"/>
    </location>
</feature>
<evidence type="ECO:0000313" key="3">
    <source>
        <dbReference type="EMBL" id="GMF43792.1"/>
    </source>
</evidence>
<dbReference type="AlphaFoldDB" id="A0A9W6XPB9"/>
<feature type="region of interest" description="Disordered" evidence="1">
    <location>
        <begin position="293"/>
        <end position="337"/>
    </location>
</feature>
<dbReference type="EMBL" id="BSXT01001588">
    <property type="protein sequence ID" value="GMF43792.1"/>
    <property type="molecule type" value="Genomic_DNA"/>
</dbReference>
<feature type="domain" description="Retrovirus-related Pol polyprotein from transposon TNT 1-94-like beta-barrel" evidence="2">
    <location>
        <begin position="22"/>
        <end position="73"/>
    </location>
</feature>
<gene>
    <name evidence="3" type="ORF">Pfra01_001496500</name>
</gene>
<proteinExistence type="predicted"/>
<accession>A0A9W6XPB9</accession>